<dbReference type="Pfam" id="PF23254">
    <property type="entry name" value="KH_PARP14_8"/>
    <property type="match status" value="1"/>
</dbReference>
<dbReference type="Gene3D" id="3.90.228.10">
    <property type="match status" value="1"/>
</dbReference>
<gene>
    <name evidence="8" type="primary">CABCOCO1</name>
</gene>
<evidence type="ECO:0000256" key="2">
    <source>
        <dbReference type="ARBA" id="ARBA00022676"/>
    </source>
</evidence>
<evidence type="ECO:0000313" key="9">
    <source>
        <dbReference type="Proteomes" id="UP001501920"/>
    </source>
</evidence>
<reference evidence="8" key="2">
    <citation type="submission" date="2025-08" db="UniProtKB">
        <authorList>
            <consortium name="Ensembl"/>
        </authorList>
    </citation>
    <scope>IDENTIFICATION</scope>
</reference>
<dbReference type="InterPro" id="IPR057049">
    <property type="entry name" value="PARP14_KH_8"/>
</dbReference>
<accession>A0A3B4EM33</accession>
<keyword evidence="9" id="KW-1185">Reference proteome</keyword>
<dbReference type="SUPFAM" id="SSF56399">
    <property type="entry name" value="ADP-ribosylation"/>
    <property type="match status" value="1"/>
</dbReference>
<dbReference type="GO" id="GO:0010629">
    <property type="term" value="P:negative regulation of gene expression"/>
    <property type="evidence" value="ECO:0007669"/>
    <property type="project" value="TreeGrafter"/>
</dbReference>
<dbReference type="PROSITE" id="PS51059">
    <property type="entry name" value="PARP_CATALYTIC"/>
    <property type="match status" value="1"/>
</dbReference>
<name>A0A3B4EM33_PYGNA</name>
<dbReference type="GO" id="GO:0044389">
    <property type="term" value="F:ubiquitin-like protein ligase binding"/>
    <property type="evidence" value="ECO:0007669"/>
    <property type="project" value="TreeGrafter"/>
</dbReference>
<evidence type="ECO:0000256" key="4">
    <source>
        <dbReference type="ARBA" id="ARBA00023027"/>
    </source>
</evidence>
<evidence type="ECO:0000256" key="5">
    <source>
        <dbReference type="ARBA" id="ARBA00023242"/>
    </source>
</evidence>
<keyword evidence="5" id="KW-0539">Nucleus</keyword>
<dbReference type="Ensembl" id="ENSPNAT00000032336.2">
    <property type="protein sequence ID" value="ENSPNAP00000036970.2"/>
    <property type="gene ID" value="ENSPNAG00000028258.2"/>
</dbReference>
<sequence>EAKAWATRILHKPEDITINNNHVIRFGQEDHEKLMSIQTKFNVLITEFFRNGKCGITINGERTDVSSAALEVEAMLLKAQEDFANAEENELLRSVVCWQAFPGSEEPEINAALEKTYLTGVDSKRKLQKSGLKIVKVEKMENNALKQVFELNEKRVLKFQQLYQCVTAQFCELICRVGFQREYAPPEEQKYGAGIYFTTEVETALKLWKDYEEEYIYIIEARVLTGQSTAGSPQFIVPPPTKDDPLVLYDSVTDANKDIFVIFNGQQALPEFLITFRICLTLSKSKFPWSGRRLIS</sequence>
<evidence type="ECO:0000256" key="1">
    <source>
        <dbReference type="ARBA" id="ARBA00004123"/>
    </source>
</evidence>
<keyword evidence="3" id="KW-0808">Transferase</keyword>
<organism evidence="8 9">
    <name type="scientific">Pygocentrus nattereri</name>
    <name type="common">Red-bellied piranha</name>
    <dbReference type="NCBI Taxonomy" id="42514"/>
    <lineage>
        <taxon>Eukaryota</taxon>
        <taxon>Metazoa</taxon>
        <taxon>Chordata</taxon>
        <taxon>Craniata</taxon>
        <taxon>Vertebrata</taxon>
        <taxon>Euteleostomi</taxon>
        <taxon>Actinopterygii</taxon>
        <taxon>Neopterygii</taxon>
        <taxon>Teleostei</taxon>
        <taxon>Ostariophysi</taxon>
        <taxon>Characiformes</taxon>
        <taxon>Characoidei</taxon>
        <taxon>Pygocentrus</taxon>
    </lineage>
</organism>
<dbReference type="GO" id="GO:0005634">
    <property type="term" value="C:nucleus"/>
    <property type="evidence" value="ECO:0007669"/>
    <property type="project" value="UniProtKB-SubCell"/>
</dbReference>
<dbReference type="GO" id="GO:0005737">
    <property type="term" value="C:cytoplasm"/>
    <property type="evidence" value="ECO:0007669"/>
    <property type="project" value="TreeGrafter"/>
</dbReference>
<evidence type="ECO:0000256" key="3">
    <source>
        <dbReference type="ARBA" id="ARBA00022679"/>
    </source>
</evidence>
<evidence type="ECO:0000256" key="6">
    <source>
        <dbReference type="ARBA" id="ARBA00024347"/>
    </source>
</evidence>
<dbReference type="PANTHER" id="PTHR14453">
    <property type="entry name" value="PARP/ZINC FINGER CCCH TYPE DOMAIN CONTAINING PROTEIN"/>
    <property type="match status" value="1"/>
</dbReference>
<dbReference type="GO" id="GO:0003714">
    <property type="term" value="F:transcription corepressor activity"/>
    <property type="evidence" value="ECO:0007669"/>
    <property type="project" value="TreeGrafter"/>
</dbReference>
<dbReference type="GO" id="GO:0060335">
    <property type="term" value="P:positive regulation of type II interferon-mediated signaling pathway"/>
    <property type="evidence" value="ECO:0007669"/>
    <property type="project" value="TreeGrafter"/>
</dbReference>
<keyword evidence="2" id="KW-0328">Glycosyltransferase</keyword>
<feature type="domain" description="PARP catalytic" evidence="7">
    <location>
        <begin position="92"/>
        <end position="294"/>
    </location>
</feature>
<reference evidence="8 9" key="1">
    <citation type="submission" date="2020-10" db="EMBL/GenBank/DDBJ databases">
        <title>Pygocentrus nattereri (red-bellied piranha) genome, fPygNat1, primary haplotype.</title>
        <authorList>
            <person name="Myers G."/>
            <person name="Meyer A."/>
            <person name="Karagic N."/>
            <person name="Pippel M."/>
            <person name="Winkler S."/>
            <person name="Tracey A."/>
            <person name="Wood J."/>
            <person name="Formenti G."/>
            <person name="Howe K."/>
            <person name="Fedrigo O."/>
            <person name="Jarvis E.D."/>
        </authorList>
    </citation>
    <scope>NUCLEOTIDE SEQUENCE [LARGE SCALE GENOMIC DNA]</scope>
</reference>
<evidence type="ECO:0000313" key="8">
    <source>
        <dbReference type="Ensembl" id="ENSPNAP00000036970.2"/>
    </source>
</evidence>
<dbReference type="GO" id="GO:1990404">
    <property type="term" value="F:NAD+-protein mono-ADP-ribosyltransferase activity"/>
    <property type="evidence" value="ECO:0007669"/>
    <property type="project" value="TreeGrafter"/>
</dbReference>
<comment type="subcellular location">
    <subcellularLocation>
        <location evidence="1">Nucleus</location>
    </subcellularLocation>
</comment>
<dbReference type="AlphaFoldDB" id="A0A3B4EM33"/>
<comment type="similarity">
    <text evidence="6">Belongs to the ARTD/PARP family.</text>
</comment>
<reference evidence="8" key="3">
    <citation type="submission" date="2025-09" db="UniProtKB">
        <authorList>
            <consortium name="Ensembl"/>
        </authorList>
    </citation>
    <scope>IDENTIFICATION</scope>
</reference>
<dbReference type="GO" id="GO:0070212">
    <property type="term" value="P:protein poly-ADP-ribosylation"/>
    <property type="evidence" value="ECO:0007669"/>
    <property type="project" value="TreeGrafter"/>
</dbReference>
<evidence type="ECO:0000259" key="7">
    <source>
        <dbReference type="PROSITE" id="PS51059"/>
    </source>
</evidence>
<dbReference type="GO" id="GO:0003950">
    <property type="term" value="F:NAD+ poly-ADP-ribosyltransferase activity"/>
    <property type="evidence" value="ECO:0007669"/>
    <property type="project" value="InterPro"/>
</dbReference>
<dbReference type="Proteomes" id="UP001501920">
    <property type="component" value="Chromosome 6"/>
</dbReference>
<protein>
    <recommendedName>
        <fullName evidence="7">PARP catalytic domain-containing protein</fullName>
    </recommendedName>
</protein>
<keyword evidence="4" id="KW-0520">NAD</keyword>
<dbReference type="GeneTree" id="ENSGT00940000158837"/>
<dbReference type="InterPro" id="IPR052056">
    <property type="entry name" value="Mono-ARTD/PARP"/>
</dbReference>
<dbReference type="PANTHER" id="PTHR14453:SF70">
    <property type="entry name" value="PROTEIN MONO-ADP-RIBOSYLTRANSFERASE PARP9"/>
    <property type="match status" value="1"/>
</dbReference>
<dbReference type="InterPro" id="IPR012317">
    <property type="entry name" value="Poly(ADP-ribose)pol_cat_dom"/>
</dbReference>
<proteinExistence type="inferred from homology"/>